<keyword evidence="4" id="KW-1185">Reference proteome</keyword>
<evidence type="ECO:0000313" key="4">
    <source>
        <dbReference type="Proteomes" id="UP001213000"/>
    </source>
</evidence>
<evidence type="ECO:0000256" key="2">
    <source>
        <dbReference type="SAM" id="SignalP"/>
    </source>
</evidence>
<feature type="region of interest" description="Disordered" evidence="1">
    <location>
        <begin position="186"/>
        <end position="207"/>
    </location>
</feature>
<dbReference type="PROSITE" id="PS51257">
    <property type="entry name" value="PROKAR_LIPOPROTEIN"/>
    <property type="match status" value="1"/>
</dbReference>
<reference evidence="3" key="1">
    <citation type="submission" date="2022-07" db="EMBL/GenBank/DDBJ databases">
        <title>Genome Sequence of Leucocoprinus birnbaumii.</title>
        <authorList>
            <person name="Buettner E."/>
        </authorList>
    </citation>
    <scope>NUCLEOTIDE SEQUENCE</scope>
    <source>
        <strain evidence="3">VT141</strain>
    </source>
</reference>
<evidence type="ECO:0000256" key="1">
    <source>
        <dbReference type="SAM" id="MobiDB-lite"/>
    </source>
</evidence>
<accession>A0AAD5YXU2</accession>
<organism evidence="3 4">
    <name type="scientific">Leucocoprinus birnbaumii</name>
    <dbReference type="NCBI Taxonomy" id="56174"/>
    <lineage>
        <taxon>Eukaryota</taxon>
        <taxon>Fungi</taxon>
        <taxon>Dikarya</taxon>
        <taxon>Basidiomycota</taxon>
        <taxon>Agaricomycotina</taxon>
        <taxon>Agaricomycetes</taxon>
        <taxon>Agaricomycetidae</taxon>
        <taxon>Agaricales</taxon>
        <taxon>Agaricineae</taxon>
        <taxon>Agaricaceae</taxon>
        <taxon>Leucocoprinus</taxon>
    </lineage>
</organism>
<protein>
    <recommendedName>
        <fullName evidence="5">Lipoprotein</fullName>
    </recommendedName>
</protein>
<evidence type="ECO:0000313" key="3">
    <source>
        <dbReference type="EMBL" id="KAJ3571592.1"/>
    </source>
</evidence>
<comment type="caution">
    <text evidence="3">The sequence shown here is derived from an EMBL/GenBank/DDBJ whole genome shotgun (WGS) entry which is preliminary data.</text>
</comment>
<feature type="signal peptide" evidence="2">
    <location>
        <begin position="1"/>
        <end position="22"/>
    </location>
</feature>
<dbReference type="EMBL" id="JANIEX010000178">
    <property type="protein sequence ID" value="KAJ3571592.1"/>
    <property type="molecule type" value="Genomic_DNA"/>
</dbReference>
<name>A0AAD5YXU2_9AGAR</name>
<gene>
    <name evidence="3" type="ORF">NP233_g3665</name>
</gene>
<dbReference type="Proteomes" id="UP001213000">
    <property type="component" value="Unassembled WGS sequence"/>
</dbReference>
<proteinExistence type="predicted"/>
<feature type="chain" id="PRO_5041974529" description="Lipoprotein" evidence="2">
    <location>
        <begin position="23"/>
        <end position="304"/>
    </location>
</feature>
<keyword evidence="2" id="KW-0732">Signal</keyword>
<feature type="compositionally biased region" description="Low complexity" evidence="1">
    <location>
        <begin position="196"/>
        <end position="207"/>
    </location>
</feature>
<dbReference type="AlphaFoldDB" id="A0AAD5YXU2"/>
<sequence length="304" mass="31364">MFLVKYLLAAFGILSLLTSCATQTLVNGQVFTNGLAIIDAPAPNSQQNVGGTMAIAIEVSGDGKLPFSAFTPGSNLASSYQLLEIYLVSSQTGLNLTVSSGPGLLTNETGTLTFYETSYINSLPYFVITPIPISILNNGGSGSSCTQGVNQLQTQPQPDVDFGQSPFLPNSDVVVSTGGLVPGATPTRTRTSASDGGPATPIATGPTTFIEGPTPTYPANESSASGSVTLVIVAQVTTTTTNSLNEAITTSYMTTRTTTVPMNSAVNAGVIPINAGTARLDNLTCIFVPILITVWAITLVLKLD</sequence>
<evidence type="ECO:0008006" key="5">
    <source>
        <dbReference type="Google" id="ProtNLM"/>
    </source>
</evidence>